<evidence type="ECO:0000313" key="4">
    <source>
        <dbReference type="EMBL" id="KAK5705163.1"/>
    </source>
</evidence>
<name>A0AAN7WFD7_9PEZI</name>
<dbReference type="Gene3D" id="3.90.226.10">
    <property type="entry name" value="2-enoyl-CoA Hydratase, Chain A, domain 1"/>
    <property type="match status" value="1"/>
</dbReference>
<evidence type="ECO:0000256" key="1">
    <source>
        <dbReference type="SAM" id="MobiDB-lite"/>
    </source>
</evidence>
<feature type="compositionally biased region" description="Low complexity" evidence="1">
    <location>
        <begin position="284"/>
        <end position="303"/>
    </location>
</feature>
<dbReference type="InterPro" id="IPR029045">
    <property type="entry name" value="ClpP/crotonase-like_dom_sf"/>
</dbReference>
<dbReference type="Proteomes" id="UP001310594">
    <property type="component" value="Unassembled WGS sequence"/>
</dbReference>
<evidence type="ECO:0000313" key="5">
    <source>
        <dbReference type="Proteomes" id="UP001310594"/>
    </source>
</evidence>
<dbReference type="PANTHER" id="PTHR37049:SF4">
    <property type="entry name" value="RHODANESE DOMAIN-CONTAINING PROTEIN"/>
    <property type="match status" value="1"/>
</dbReference>
<evidence type="ECO:0000256" key="2">
    <source>
        <dbReference type="SAM" id="SignalP"/>
    </source>
</evidence>
<reference evidence="4" key="1">
    <citation type="submission" date="2023-08" db="EMBL/GenBank/DDBJ databases">
        <title>Black Yeasts Isolated from many extreme environments.</title>
        <authorList>
            <person name="Coleine C."/>
            <person name="Stajich J.E."/>
            <person name="Selbmann L."/>
        </authorList>
    </citation>
    <scope>NUCLEOTIDE SEQUENCE</scope>
    <source>
        <strain evidence="4">CCFEE 5810</strain>
    </source>
</reference>
<keyword evidence="2" id="KW-0732">Signal</keyword>
<dbReference type="AlphaFoldDB" id="A0AAN7WFD7"/>
<feature type="signal peptide" evidence="2">
    <location>
        <begin position="1"/>
        <end position="16"/>
    </location>
</feature>
<gene>
    <name evidence="4" type="ORF">LTR97_002280</name>
</gene>
<dbReference type="SUPFAM" id="SSF52096">
    <property type="entry name" value="ClpP/crotonase"/>
    <property type="match status" value="1"/>
</dbReference>
<feature type="region of interest" description="Disordered" evidence="1">
    <location>
        <begin position="282"/>
        <end position="303"/>
    </location>
</feature>
<dbReference type="Pfam" id="PF23658">
    <property type="entry name" value="PDZ_CPAF_rel"/>
    <property type="match status" value="1"/>
</dbReference>
<sequence>MKTLALAALFLTLASAKNATSEPCARVSTQLASSDESSVDASLALECLRTVPLDAAGDALQVEGIMGILANFQSTLPYLKDPPPGYLYPSVDIVAGLAEISAHLAEGKYNREYDIQNDIYKLIKSAFDGHTYYIPDINAIFAWTRGIALYSISSDGLALPQIYADSDLPSLSATNKTDYTPSPIVSINGRDVETVLNEIATTEGMAQDPDANYNGLFPQIPMNYISTGASSGIFAQGRLYQESHTSVTFGNGTTKNLTNRAASALDFTDIVDGPSFFETFCTGPPTTSDSSANTTSPSNTTSSAVPTFTQVGFTAVPTQTVSPSIQNFPDPWSIASDASISGYFPDEHSDLAVLMIPNFEPANPVEYQDLVRQFLATALAMKKTKLAIDLRTNGGGDVFLGYDLFKQLFPKVDPYGATNFIASPLIDTAGEIVTTFYSNVTTATINNYTGPDYGTPLNVRMDLTAHLQQYDSWSDFFGPHERNGGNFTSLTRYNLSDAAETSPFLVSGYQNLSNNPTQVFQSENIVLIQDGGCGSTCTIFSEMMKQQAHVKQIAFGGRKQYGPMQGVGSVKGANIFSFDTIQDFVGEALGTDATPEQQITLQAQWGGLLNGSTQAVLRAALVSGSPQANVNARNNIRDGDDSETPLQFVYEASDCRLFYTAQQILEQKYVWDATYNAMWGNGTCVHGSTGHRSSQPGTGYILSAPDNTDAGNFFGSNSSIGNPSHLGCAYDNPTACAAASVPGGTSLPAPTASALEQIGGGSRPTGFAIGTLAGAALVGLLCEL</sequence>
<dbReference type="InterPro" id="IPR052766">
    <property type="entry name" value="S41A_metabolite_peptidase"/>
</dbReference>
<evidence type="ECO:0000259" key="3">
    <source>
        <dbReference type="Pfam" id="PF23658"/>
    </source>
</evidence>
<feature type="chain" id="PRO_5042835792" description="CPAF-like PDZ domain-containing protein" evidence="2">
    <location>
        <begin position="17"/>
        <end position="784"/>
    </location>
</feature>
<accession>A0AAN7WFD7</accession>
<comment type="caution">
    <text evidence="4">The sequence shown here is derived from an EMBL/GenBank/DDBJ whole genome shotgun (WGS) entry which is preliminary data.</text>
</comment>
<proteinExistence type="predicted"/>
<dbReference type="InterPro" id="IPR056186">
    <property type="entry name" value="PDZ_CPAF-rel"/>
</dbReference>
<dbReference type="PANTHER" id="PTHR37049">
    <property type="entry name" value="PEPTIDASE S41 FAMILY PROTEIN"/>
    <property type="match status" value="1"/>
</dbReference>
<protein>
    <recommendedName>
        <fullName evidence="3">CPAF-like PDZ domain-containing protein</fullName>
    </recommendedName>
</protein>
<organism evidence="4 5">
    <name type="scientific">Elasticomyces elasticus</name>
    <dbReference type="NCBI Taxonomy" id="574655"/>
    <lineage>
        <taxon>Eukaryota</taxon>
        <taxon>Fungi</taxon>
        <taxon>Dikarya</taxon>
        <taxon>Ascomycota</taxon>
        <taxon>Pezizomycotina</taxon>
        <taxon>Dothideomycetes</taxon>
        <taxon>Dothideomycetidae</taxon>
        <taxon>Mycosphaerellales</taxon>
        <taxon>Teratosphaeriaceae</taxon>
        <taxon>Elasticomyces</taxon>
    </lineage>
</organism>
<feature type="domain" description="CPAF-like PDZ" evidence="3">
    <location>
        <begin position="143"/>
        <end position="267"/>
    </location>
</feature>
<dbReference type="EMBL" id="JAVRQU010000003">
    <property type="protein sequence ID" value="KAK5705163.1"/>
    <property type="molecule type" value="Genomic_DNA"/>
</dbReference>